<comment type="caution">
    <text evidence="1">The sequence shown here is derived from an EMBL/GenBank/DDBJ whole genome shotgun (WGS) entry which is preliminary data.</text>
</comment>
<reference evidence="1 2" key="1">
    <citation type="submission" date="2019-06" db="EMBL/GenBank/DDBJ databases">
        <title>Genome Sequence of the Brown Rot Fungal Pathogen Monilinia laxa.</title>
        <authorList>
            <person name="De Miccolis Angelini R.M."/>
            <person name="Landi L."/>
            <person name="Abate D."/>
            <person name="Pollastro S."/>
            <person name="Romanazzi G."/>
            <person name="Faretra F."/>
        </authorList>
    </citation>
    <scope>NUCLEOTIDE SEQUENCE [LARGE SCALE GENOMIC DNA]</scope>
    <source>
        <strain evidence="1 2">Mlax316</strain>
    </source>
</reference>
<name>A0A5N6KBX3_MONLA</name>
<evidence type="ECO:0000313" key="1">
    <source>
        <dbReference type="EMBL" id="KAB8300279.1"/>
    </source>
</evidence>
<dbReference type="EMBL" id="VIGI01000005">
    <property type="protein sequence ID" value="KAB8300279.1"/>
    <property type="molecule type" value="Genomic_DNA"/>
</dbReference>
<accession>A0A5N6KBX3</accession>
<organism evidence="1 2">
    <name type="scientific">Monilinia laxa</name>
    <name type="common">Brown rot fungus</name>
    <name type="synonym">Sclerotinia laxa</name>
    <dbReference type="NCBI Taxonomy" id="61186"/>
    <lineage>
        <taxon>Eukaryota</taxon>
        <taxon>Fungi</taxon>
        <taxon>Dikarya</taxon>
        <taxon>Ascomycota</taxon>
        <taxon>Pezizomycotina</taxon>
        <taxon>Leotiomycetes</taxon>
        <taxon>Helotiales</taxon>
        <taxon>Sclerotiniaceae</taxon>
        <taxon>Monilinia</taxon>
    </lineage>
</organism>
<proteinExistence type="predicted"/>
<protein>
    <submittedName>
        <fullName evidence="1">Uncharacterized protein</fullName>
    </submittedName>
</protein>
<dbReference type="AlphaFoldDB" id="A0A5N6KBX3"/>
<evidence type="ECO:0000313" key="2">
    <source>
        <dbReference type="Proteomes" id="UP000326757"/>
    </source>
</evidence>
<sequence length="113" mass="12612">MPDIETSTVERRNVVKNELTVEEYTFNIYCLFLVEERLHLDSDWSLRVTGCAAATLATQKMNDGCSNKARCCEPDECRTSLGFLTSGFQIVKRSLSTRVGLAGPGDEWVAMIT</sequence>
<keyword evidence="2" id="KW-1185">Reference proteome</keyword>
<gene>
    <name evidence="1" type="ORF">EYC80_000479</name>
</gene>
<dbReference type="Proteomes" id="UP000326757">
    <property type="component" value="Unassembled WGS sequence"/>
</dbReference>